<comment type="caution">
    <text evidence="1">The sequence shown here is derived from an EMBL/GenBank/DDBJ whole genome shotgun (WGS) entry which is preliminary data.</text>
</comment>
<gene>
    <name evidence="1" type="ORF">HGB41_22670</name>
</gene>
<evidence type="ECO:0000313" key="1">
    <source>
        <dbReference type="EMBL" id="NNG25791.1"/>
    </source>
</evidence>
<dbReference type="AlphaFoldDB" id="A0A7Y2K394"/>
<protein>
    <submittedName>
        <fullName evidence="1">Uncharacterized protein</fullName>
    </submittedName>
</protein>
<proteinExistence type="predicted"/>
<sequence>MEKLIALLNRLYLMPQLASPEALARHFHGLQALRIPLASPDDLTRAIVIDFPKLRGHADRHWTNLCEVANRLQEAYGFPPPAVSIDGGSGYQLWLSLDEPVPLGDARRFVAMLRDAHFPELDLQVAVEVALPPCLNAASGKWAAFIHPGMGASFAEEAGLEMTPPVNAQLAFLEGLDSIGKAQFFDALVSMKQGDAPAQVQAPEPPRASPDGLLLKDATLEDIVRRLHAMNIEPTFRHLLRGATWSQP</sequence>
<dbReference type="Proteomes" id="UP000533905">
    <property type="component" value="Unassembled WGS sequence"/>
</dbReference>
<keyword evidence="2" id="KW-1185">Reference proteome</keyword>
<organism evidence="1 2">
    <name type="scientific">Telluria aromaticivorans</name>
    <dbReference type="NCBI Taxonomy" id="2725995"/>
    <lineage>
        <taxon>Bacteria</taxon>
        <taxon>Pseudomonadati</taxon>
        <taxon>Pseudomonadota</taxon>
        <taxon>Betaproteobacteria</taxon>
        <taxon>Burkholderiales</taxon>
        <taxon>Oxalobacteraceae</taxon>
        <taxon>Telluria group</taxon>
        <taxon>Telluria</taxon>
    </lineage>
</organism>
<accession>A0A7Y2K394</accession>
<name>A0A7Y2K394_9BURK</name>
<dbReference type="RefSeq" id="WP_171088579.1">
    <property type="nucleotide sequence ID" value="NZ_JABAIV010000015.1"/>
</dbReference>
<dbReference type="EMBL" id="JABAIV010000015">
    <property type="protein sequence ID" value="NNG25791.1"/>
    <property type="molecule type" value="Genomic_DNA"/>
</dbReference>
<reference evidence="1 2" key="1">
    <citation type="submission" date="2020-04" db="EMBL/GenBank/DDBJ databases">
        <title>Massilia sp. nov., a cold adapted bacteria isolated from Arctic soil.</title>
        <authorList>
            <person name="Son J."/>
            <person name="Ka J.-O."/>
        </authorList>
    </citation>
    <scope>NUCLEOTIDE SEQUENCE [LARGE SCALE GENOMIC DNA]</scope>
    <source>
        <strain evidence="1 2">ML15P13</strain>
    </source>
</reference>
<evidence type="ECO:0000313" key="2">
    <source>
        <dbReference type="Proteomes" id="UP000533905"/>
    </source>
</evidence>